<reference evidence="4" key="1">
    <citation type="submission" date="2020-06" db="EMBL/GenBank/DDBJ databases">
        <authorList>
            <person name="Li T."/>
            <person name="Hu X."/>
            <person name="Zhang T."/>
            <person name="Song X."/>
            <person name="Zhang H."/>
            <person name="Dai N."/>
            <person name="Sheng W."/>
            <person name="Hou X."/>
            <person name="Wei L."/>
        </authorList>
    </citation>
    <scope>NUCLEOTIDE SEQUENCE</scope>
    <source>
        <strain evidence="4">KEN8</strain>
        <tissue evidence="4">Leaf</tissue>
    </source>
</reference>
<protein>
    <recommendedName>
        <fullName evidence="5">DUF4216 domain-containing protein</fullName>
    </recommendedName>
</protein>
<feature type="region of interest" description="Disordered" evidence="1">
    <location>
        <begin position="515"/>
        <end position="562"/>
    </location>
</feature>
<evidence type="ECO:0000259" key="2">
    <source>
        <dbReference type="Pfam" id="PF13952"/>
    </source>
</evidence>
<dbReference type="InterPro" id="IPR025452">
    <property type="entry name" value="DUF4218"/>
</dbReference>
<sequence length="562" mass="64697">GSMAHPSHGDAWKHFDRTHPSFASDARNVRLGLCTDGFSPFGNSSLPYSCWLVIITVYNLPPWMCMQEPFMFLNMVIPGPKSPGKNIDAFLRPLIDELKILWTSGVQTYDVCNKQNFNMRAALLWTISDFPAHAMLSGWSTHGWLACPYCMDMTKSFNLRYGRKVSWFDCHRQFLPLDHPYRKQAYKFHKGRIENDQPPIRLSGEEVRQRVEGLPDITFGKPPGGTQPIHGDICSTVLRVEHMEQLEKNIVEILCKFEKIFPPGFFDSMEHLPINLAYEAKVGGPVQYRWMYPFERITDMELDIICDCDFPQWPLAHIQHTQNEVDDVIRKLANGPSRRVSCYKGYFVNGFKFHTIEYGQSKATTNYGVCVLGSTYSECEVDYYGLLEEVVELEYYGLGHAVTLFKCHWYDNSDKGLKRHRSGLVEINHKLKLSTNDPFILASQAHQVYFTSFPSTKRERCDWWAVCKVKATGKFNVPLAKGQDNSVELSVENAFQEEAKEVNSVEFEALRHAMDSYPTRIGDEEHDEEEEFEEIESEEDSQDDEDHNSSDSDKDDDMEIDD</sequence>
<evidence type="ECO:0000259" key="3">
    <source>
        <dbReference type="Pfam" id="PF13960"/>
    </source>
</evidence>
<dbReference type="AlphaFoldDB" id="A0AAW2NHZ4"/>
<feature type="domain" description="DUF4218" evidence="3">
    <location>
        <begin position="233"/>
        <end position="297"/>
    </location>
</feature>
<comment type="caution">
    <text evidence="4">The sequence shown here is derived from an EMBL/GenBank/DDBJ whole genome shotgun (WGS) entry which is preliminary data.</text>
</comment>
<dbReference type="InterPro" id="IPR025312">
    <property type="entry name" value="DUF4216"/>
</dbReference>
<feature type="non-terminal residue" evidence="4">
    <location>
        <position position="1"/>
    </location>
</feature>
<accession>A0AAW2NHZ4</accession>
<feature type="compositionally biased region" description="Acidic residues" evidence="1">
    <location>
        <begin position="524"/>
        <end position="546"/>
    </location>
</feature>
<dbReference type="Pfam" id="PF02992">
    <property type="entry name" value="Transposase_21"/>
    <property type="match status" value="1"/>
</dbReference>
<evidence type="ECO:0000256" key="1">
    <source>
        <dbReference type="SAM" id="MobiDB-lite"/>
    </source>
</evidence>
<dbReference type="InterPro" id="IPR004242">
    <property type="entry name" value="Transposase_21"/>
</dbReference>
<proteinExistence type="predicted"/>
<feature type="domain" description="DUF4216" evidence="2">
    <location>
        <begin position="392"/>
        <end position="466"/>
    </location>
</feature>
<evidence type="ECO:0000313" key="4">
    <source>
        <dbReference type="EMBL" id="KAL0342608.1"/>
    </source>
</evidence>
<reference evidence="4" key="2">
    <citation type="journal article" date="2024" name="Plant">
        <title>Genomic evolution and insights into agronomic trait innovations of Sesamum species.</title>
        <authorList>
            <person name="Miao H."/>
            <person name="Wang L."/>
            <person name="Qu L."/>
            <person name="Liu H."/>
            <person name="Sun Y."/>
            <person name="Le M."/>
            <person name="Wang Q."/>
            <person name="Wei S."/>
            <person name="Zheng Y."/>
            <person name="Lin W."/>
            <person name="Duan Y."/>
            <person name="Cao H."/>
            <person name="Xiong S."/>
            <person name="Wang X."/>
            <person name="Wei L."/>
            <person name="Li C."/>
            <person name="Ma Q."/>
            <person name="Ju M."/>
            <person name="Zhao R."/>
            <person name="Li G."/>
            <person name="Mu C."/>
            <person name="Tian Q."/>
            <person name="Mei H."/>
            <person name="Zhang T."/>
            <person name="Gao T."/>
            <person name="Zhang H."/>
        </authorList>
    </citation>
    <scope>NUCLEOTIDE SEQUENCE</scope>
    <source>
        <strain evidence="4">KEN8</strain>
    </source>
</reference>
<dbReference type="PANTHER" id="PTHR48258">
    <property type="entry name" value="DUF4218 DOMAIN-CONTAINING PROTEIN-RELATED"/>
    <property type="match status" value="1"/>
</dbReference>
<dbReference type="EMBL" id="JACGWM010000011">
    <property type="protein sequence ID" value="KAL0342608.1"/>
    <property type="molecule type" value="Genomic_DNA"/>
</dbReference>
<gene>
    <name evidence="4" type="ORF">Scaly_1923400</name>
</gene>
<evidence type="ECO:0008006" key="5">
    <source>
        <dbReference type="Google" id="ProtNLM"/>
    </source>
</evidence>
<dbReference type="PANTHER" id="PTHR48258:SF3">
    <property type="entry name" value="FK506-BINDING PROTEIN 4-LIKE ISOFORM X1"/>
    <property type="match status" value="1"/>
</dbReference>
<dbReference type="Pfam" id="PF13952">
    <property type="entry name" value="DUF4216"/>
    <property type="match status" value="1"/>
</dbReference>
<dbReference type="Pfam" id="PF13960">
    <property type="entry name" value="DUF4218"/>
    <property type="match status" value="1"/>
</dbReference>
<organism evidence="4">
    <name type="scientific">Sesamum calycinum</name>
    <dbReference type="NCBI Taxonomy" id="2727403"/>
    <lineage>
        <taxon>Eukaryota</taxon>
        <taxon>Viridiplantae</taxon>
        <taxon>Streptophyta</taxon>
        <taxon>Embryophyta</taxon>
        <taxon>Tracheophyta</taxon>
        <taxon>Spermatophyta</taxon>
        <taxon>Magnoliopsida</taxon>
        <taxon>eudicotyledons</taxon>
        <taxon>Gunneridae</taxon>
        <taxon>Pentapetalae</taxon>
        <taxon>asterids</taxon>
        <taxon>lamiids</taxon>
        <taxon>Lamiales</taxon>
        <taxon>Pedaliaceae</taxon>
        <taxon>Sesamum</taxon>
    </lineage>
</organism>
<name>A0AAW2NHZ4_9LAMI</name>
<feature type="compositionally biased region" description="Acidic residues" evidence="1">
    <location>
        <begin position="553"/>
        <end position="562"/>
    </location>
</feature>